<evidence type="ECO:0000313" key="2">
    <source>
        <dbReference type="Proteomes" id="UP000000271"/>
    </source>
</evidence>
<name>D6XSJ2_BACIE</name>
<dbReference type="KEGG" id="bse:Bsel_1266"/>
<dbReference type="RefSeq" id="WP_013172202.1">
    <property type="nucleotide sequence ID" value="NC_014219.1"/>
</dbReference>
<proteinExistence type="predicted"/>
<keyword evidence="2" id="KW-1185">Reference proteome</keyword>
<dbReference type="STRING" id="439292.Bsel_1266"/>
<gene>
    <name evidence="1" type="ordered locus">Bsel_1266</name>
</gene>
<dbReference type="Proteomes" id="UP000000271">
    <property type="component" value="Chromosome"/>
</dbReference>
<protein>
    <submittedName>
        <fullName evidence="1">Uncharacterized protein</fullName>
    </submittedName>
</protein>
<sequence length="219" mass="25763">MKDKKMEFVIDADRVRAEQEKRLVKLFTELYDDLFSYIEYDTNLREKVRAKHTYRYRTGLPDHFPLPEDEMIFFQEWFAFDYVTVSGARIFDLFVRNNQGVFNRQMLELAGVLMLMHLQPVRITGKNSKHLLVSPAFEAEKEWHVESNQDLAQLNTGDLIFTRITQVGSRRLVVGTPFTIAPEQEAPVLEKLSGIYQQGDSSFRKYMKEFGIDFRKYAL</sequence>
<dbReference type="OrthoDB" id="2989520at2"/>
<evidence type="ECO:0000313" key="1">
    <source>
        <dbReference type="EMBL" id="ADH98778.1"/>
    </source>
</evidence>
<organism evidence="1 2">
    <name type="scientific">Bacillus selenitireducens (strain ATCC 700615 / DSM 15326 / MLS10)</name>
    <dbReference type="NCBI Taxonomy" id="439292"/>
    <lineage>
        <taxon>Bacteria</taxon>
        <taxon>Bacillati</taxon>
        <taxon>Bacillota</taxon>
        <taxon>Bacilli</taxon>
        <taxon>Bacillales</taxon>
        <taxon>Bacillaceae</taxon>
        <taxon>Salisediminibacterium</taxon>
    </lineage>
</organism>
<dbReference type="EMBL" id="CP001791">
    <property type="protein sequence ID" value="ADH98778.1"/>
    <property type="molecule type" value="Genomic_DNA"/>
</dbReference>
<accession>D6XSJ2</accession>
<reference evidence="1" key="1">
    <citation type="submission" date="2009-10" db="EMBL/GenBank/DDBJ databases">
        <title>Complete sequence of Bacillus selenitireducens MLS10.</title>
        <authorList>
            <consortium name="US DOE Joint Genome Institute"/>
            <person name="Lucas S."/>
            <person name="Copeland A."/>
            <person name="Lapidus A."/>
            <person name="Glavina del Rio T."/>
            <person name="Dalin E."/>
            <person name="Tice H."/>
            <person name="Bruce D."/>
            <person name="Goodwin L."/>
            <person name="Pitluck S."/>
            <person name="Sims D."/>
            <person name="Brettin T."/>
            <person name="Detter J.C."/>
            <person name="Han C."/>
            <person name="Larimer F."/>
            <person name="Land M."/>
            <person name="Hauser L."/>
            <person name="Kyrpides N."/>
            <person name="Ovchinnikova G."/>
            <person name="Stolz J."/>
        </authorList>
    </citation>
    <scope>NUCLEOTIDE SEQUENCE [LARGE SCALE GENOMIC DNA]</scope>
    <source>
        <strain evidence="1">MLS10</strain>
    </source>
</reference>
<dbReference type="HOGENOM" id="CLU_1259345_0_0_9"/>
<dbReference type="AlphaFoldDB" id="D6XSJ2"/>